<feature type="compositionally biased region" description="Low complexity" evidence="1">
    <location>
        <begin position="1600"/>
        <end position="1612"/>
    </location>
</feature>
<gene>
    <name evidence="2" type="ORF">LtaPh_2905400</name>
</gene>
<feature type="compositionally biased region" description="Low complexity" evidence="1">
    <location>
        <begin position="251"/>
        <end position="263"/>
    </location>
</feature>
<evidence type="ECO:0000256" key="1">
    <source>
        <dbReference type="SAM" id="MobiDB-lite"/>
    </source>
</evidence>
<feature type="compositionally biased region" description="Basic and acidic residues" evidence="1">
    <location>
        <begin position="1506"/>
        <end position="1532"/>
    </location>
</feature>
<comment type="caution">
    <text evidence="2">The sequence shown here is derived from an EMBL/GenBank/DDBJ whole genome shotgun (WGS) entry which is preliminary data.</text>
</comment>
<protein>
    <submittedName>
        <fullName evidence="2">Uncharacterized protein</fullName>
    </submittedName>
</protein>
<dbReference type="EMBL" id="BLBS01000040">
    <property type="protein sequence ID" value="GET90312.1"/>
    <property type="molecule type" value="Genomic_DNA"/>
</dbReference>
<feature type="compositionally biased region" description="Basic and acidic residues" evidence="1">
    <location>
        <begin position="1391"/>
        <end position="1402"/>
    </location>
</feature>
<feature type="compositionally biased region" description="Polar residues" evidence="1">
    <location>
        <begin position="1290"/>
        <end position="1299"/>
    </location>
</feature>
<feature type="compositionally biased region" description="Basic residues" evidence="1">
    <location>
        <begin position="1241"/>
        <end position="1252"/>
    </location>
</feature>
<feature type="region of interest" description="Disordered" evidence="1">
    <location>
        <begin position="1174"/>
        <end position="1320"/>
    </location>
</feature>
<dbReference type="VEuPathDB" id="TriTrypDB:LtaPh_2905400"/>
<feature type="region of interest" description="Disordered" evidence="1">
    <location>
        <begin position="1459"/>
        <end position="1670"/>
    </location>
</feature>
<feature type="compositionally biased region" description="Low complexity" evidence="1">
    <location>
        <begin position="1175"/>
        <end position="1193"/>
    </location>
</feature>
<keyword evidence="3" id="KW-1185">Reference proteome</keyword>
<sequence length="2062" mass="219455">MQTKVCWVVRPSGRLAAACSSSSDSSDSIAARRGLRSAVGCSDTSGGVRAAAAACKDVPNSSYPSADSPDVEDTWGKTRVESSGRRDSDRGQPHHATKGEFLTVPAGRPHLLQPHSGTFHNAARYDRHEDHDGDAGTHDAGGAVASEDPPEQQLGEPRHRRYGRKYKQSDTTKSEEWRPVPRKKCRGNAGDEKTENDCVSPRTQTSDEEAEERLRESSPLTSEAARRRHAVPRRLATPFGDSSSMRDEASLRQSSSAAKLKAAPSKRDPSRHSGDPKGDHLNAASPSSPITLEGASRELSSSLSSSFSSPSSLSDSNGSDSDVAELVASLSPSTRQRAWQLLRLGNAASLPAHFADELKGTTHAPDSHQQHEPHLAAVTTPATQRLTNAFTAGQGSPEAQVGEEREAPLGYLPAFPLSASVPQMPQNVGVHGTAPAKTPMADILSVMLTGVPGGDNDHATASVNNENSAAHGPHHHHYRPLGTRAAVQLPRTLLALYAMSLRAASRSVVAPPVNTFDEHVSDHDGDAVQPPLKQSVPLTINEANSEVGQPRSPSDHPYNLGGPTCSSISGRRGWGGFHPSLGAKLVGRESGGANEESMVAGLPSTERYDGCLSRAHEPATTSTHSIDEGRVQQGTGTPVGESSAVQGPLLSPSVRSQVKLEAMESSDEGLPMHTAEVAQSHSAISDATSGAARDTHRVHSGGAAAEERDVLGAAEAMGSDANEGQLVGGIAPEAASTSHAAAMWAPNSLPSATGSASTATRTGAGALVPSGTVPEHYKAVSDSPGVVLPSTNRLPMAPSSALSSGVPPSAKSADAIEPKSAPTQLHVDPLQGPMLNVDPAVERRPLSFDQNTCTATPITRADSKSGDSALLWPLHSGEGQYGVKTTRATPQSALRSTRGAVAPGFGAAWRDASGSSGTALVPATESLNAPSYTTVVTSRADGTGAFLYDLPSLTIPVLHAKGDRGSLGKDMPRRAYNQHLGERRFAKEATAEVAVATGSGNAPSSAPSSLLPAAECNQSSPETFAHPQQPTLGDHPPRPFRLPRMRDVEASVCNFDVNNFARSLTQQPSAAEASAPSDALPPTSAGTAKTVSCLPQCLVPTAHPYCCATLKGAAGGEPNPRRDARIAASDLAATALRSILPARAALGEGVEDSTLNRTSAPFTAVTPFPEEAEAALDASPLSSSLSSYSHTSSVGVHPNRRQTHHRRYRDRSAGPQESQRDERKKRRSRQGSCGEGDASLGHHRQHRHHRGGCHHEKDGKHKTRRLPHRRHHCSREKQRLSRHREGRPQAENTRATAAPQSHHPLLSKPEAAPQQGHRGVRSCDAAYIAQGELRRGKDHYGQPAADHGDDTTRATRQHPSHRCSGSKALHIGGDAGDDNAAPKRRRHQRHGERERTRGDRHCGQRMPSASILSKSSLSSRSIRSGSSVSRDGDSEMLSADFTRRGRSAAWVSVLQSKAGEVAPGPGSGGIPGEGKGEMGAPVRSPSDNVEHSVEAPLRQRMILSETRPEERGAQPRSHREWRPETQDSRITRADAYVPEISGPSANTKAGGDASSYDPMRGGAVGGKDACNTDSYQPPELVGSKQATTQELPGRDGDGTSLSRASPASASASGRHAPDAQAQCSVAHGSACASTEKLGRPRRPSMDAVTTGMAREQDAANGQRALPQHGDVFYSDSAGRFHRVSGVELPRVLEGDMGWRTSPERSQSLCGRGRRPLFVVHNPAPTGCAITGRQARRAWTITNPTNSLSCGRLNPYCSSCRAKYNLMFVDPQMRPVQWLSAHSAELDQMGDCRIHSGYIFGGGDTEAERDTMLVQQRLRSKRMAAWPELPQSGRDRFIVHEEDLDGPLRQLAPPPQGHFVRIAYEEDMRLPVDKALRRCAPLATASAAGALPFRRHQRCPHSRHGTRLRVMRPVMHCALSAPLPERDATTVDPPRAAFRPQHHKKRHVQLRQLPSKPERLLPLSSQPAQEPRLLQYQGHCCVIHHPARQGGRGSDSGKARVPAAQLFSGGDGGGREATGQQRRRRHRKRSDRYFGGICRACQCCCFAPGGAPDQEVAQAASLA</sequence>
<feature type="compositionally biased region" description="Basic and acidic residues" evidence="1">
    <location>
        <begin position="167"/>
        <end position="179"/>
    </location>
</feature>
<feature type="compositionally biased region" description="Basic and acidic residues" evidence="1">
    <location>
        <begin position="1334"/>
        <end position="1353"/>
    </location>
</feature>
<name>A0A640KLE5_LEITA</name>
<feature type="compositionally biased region" description="Low complexity" evidence="1">
    <location>
        <begin position="297"/>
        <end position="320"/>
    </location>
</feature>
<feature type="region of interest" description="Disordered" evidence="1">
    <location>
        <begin position="455"/>
        <end position="478"/>
    </location>
</feature>
<feature type="compositionally biased region" description="Basic residues" evidence="1">
    <location>
        <begin position="1198"/>
        <end position="1209"/>
    </location>
</feature>
<evidence type="ECO:0000313" key="3">
    <source>
        <dbReference type="Proteomes" id="UP000419144"/>
    </source>
</evidence>
<feature type="region of interest" description="Disordered" evidence="1">
    <location>
        <begin position="1334"/>
        <end position="1434"/>
    </location>
</feature>
<feature type="compositionally biased region" description="Low complexity" evidence="1">
    <location>
        <begin position="997"/>
        <end position="1014"/>
    </location>
</feature>
<feature type="compositionally biased region" description="Basic residues" evidence="1">
    <location>
        <begin position="1260"/>
        <end position="1285"/>
    </location>
</feature>
<feature type="compositionally biased region" description="Low complexity" evidence="1">
    <location>
        <begin position="17"/>
        <end position="31"/>
    </location>
</feature>
<feature type="compositionally biased region" description="Basic and acidic residues" evidence="1">
    <location>
        <begin position="74"/>
        <end position="92"/>
    </location>
</feature>
<feature type="compositionally biased region" description="Low complexity" evidence="1">
    <location>
        <begin position="1408"/>
        <end position="1429"/>
    </location>
</feature>
<feature type="region of interest" description="Disordered" evidence="1">
    <location>
        <begin position="17"/>
        <end position="320"/>
    </location>
</feature>
<proteinExistence type="predicted"/>
<feature type="compositionally biased region" description="Basic and acidic residues" evidence="1">
    <location>
        <begin position="123"/>
        <end position="137"/>
    </location>
</feature>
<dbReference type="Proteomes" id="UP000419144">
    <property type="component" value="Unassembled WGS sequence"/>
</dbReference>
<feature type="region of interest" description="Disordered" evidence="1">
    <location>
        <begin position="1986"/>
        <end position="2028"/>
    </location>
</feature>
<feature type="region of interest" description="Disordered" evidence="1">
    <location>
        <begin position="997"/>
        <end position="1037"/>
    </location>
</feature>
<evidence type="ECO:0000313" key="2">
    <source>
        <dbReference type="EMBL" id="GET90312.1"/>
    </source>
</evidence>
<dbReference type="OrthoDB" id="246689at2759"/>
<feature type="region of interest" description="Disordered" evidence="1">
    <location>
        <begin position="615"/>
        <end position="653"/>
    </location>
</feature>
<feature type="compositionally biased region" description="Basic and acidic residues" evidence="1">
    <location>
        <begin position="265"/>
        <end position="280"/>
    </location>
</feature>
<feature type="compositionally biased region" description="Polar residues" evidence="1">
    <location>
        <begin position="459"/>
        <end position="468"/>
    </location>
</feature>
<reference evidence="2" key="1">
    <citation type="submission" date="2019-11" db="EMBL/GenBank/DDBJ databases">
        <title>Leishmania tarentolae CDS.</title>
        <authorList>
            <person name="Goto Y."/>
            <person name="Yamagishi J."/>
        </authorList>
    </citation>
    <scope>NUCLEOTIDE SEQUENCE [LARGE SCALE GENOMIC DNA]</scope>
    <source>
        <strain evidence="2">Parrot Tar II</strain>
    </source>
</reference>
<accession>A0A640KLE5</accession>
<organism evidence="2 3">
    <name type="scientific">Leishmania tarentolae</name>
    <name type="common">Sauroleishmania tarentolae</name>
    <dbReference type="NCBI Taxonomy" id="5689"/>
    <lineage>
        <taxon>Eukaryota</taxon>
        <taxon>Discoba</taxon>
        <taxon>Euglenozoa</taxon>
        <taxon>Kinetoplastea</taxon>
        <taxon>Metakinetoplastina</taxon>
        <taxon>Trypanosomatida</taxon>
        <taxon>Trypanosomatidae</taxon>
        <taxon>Leishmaniinae</taxon>
        <taxon>Leishmania</taxon>
        <taxon>lizard Leishmania</taxon>
    </lineage>
</organism>
<feature type="compositionally biased region" description="Polar residues" evidence="1">
    <location>
        <begin position="1016"/>
        <end position="1031"/>
    </location>
</feature>